<evidence type="ECO:0000313" key="1">
    <source>
        <dbReference type="EMBL" id="SVC52514.1"/>
    </source>
</evidence>
<reference evidence="1" key="1">
    <citation type="submission" date="2018-05" db="EMBL/GenBank/DDBJ databases">
        <authorList>
            <person name="Lanie J.A."/>
            <person name="Ng W.-L."/>
            <person name="Kazmierczak K.M."/>
            <person name="Andrzejewski T.M."/>
            <person name="Davidsen T.M."/>
            <person name="Wayne K.J."/>
            <person name="Tettelin H."/>
            <person name="Glass J.I."/>
            <person name="Rusch D."/>
            <person name="Podicherti R."/>
            <person name="Tsui H.-C.T."/>
            <person name="Winkler M.E."/>
        </authorList>
    </citation>
    <scope>NUCLEOTIDE SEQUENCE</scope>
</reference>
<gene>
    <name evidence="1" type="ORF">METZ01_LOCUS305368</name>
</gene>
<sequence length="38" mass="4444">MTSNNKYDENLAKNKANYTELTPLSFLERTARVFPHKT</sequence>
<protein>
    <submittedName>
        <fullName evidence="1">Uncharacterized protein</fullName>
    </submittedName>
</protein>
<dbReference type="AlphaFoldDB" id="A0A382MU67"/>
<feature type="non-terminal residue" evidence="1">
    <location>
        <position position="38"/>
    </location>
</feature>
<dbReference type="EMBL" id="UINC01095996">
    <property type="protein sequence ID" value="SVC52514.1"/>
    <property type="molecule type" value="Genomic_DNA"/>
</dbReference>
<accession>A0A382MU67</accession>
<proteinExistence type="predicted"/>
<organism evidence="1">
    <name type="scientific">marine metagenome</name>
    <dbReference type="NCBI Taxonomy" id="408172"/>
    <lineage>
        <taxon>unclassified sequences</taxon>
        <taxon>metagenomes</taxon>
        <taxon>ecological metagenomes</taxon>
    </lineage>
</organism>
<name>A0A382MU67_9ZZZZ</name>